<comment type="caution">
    <text evidence="1">The sequence shown here is derived from an EMBL/GenBank/DDBJ whole genome shotgun (WGS) entry which is preliminary data.</text>
</comment>
<name>A0A840YSJ8_9SPHN</name>
<reference evidence="1 2" key="1">
    <citation type="submission" date="2020-08" db="EMBL/GenBank/DDBJ databases">
        <title>Genomic Encyclopedia of Type Strains, Phase IV (KMG-IV): sequencing the most valuable type-strain genomes for metagenomic binning, comparative biology and taxonomic classification.</title>
        <authorList>
            <person name="Goeker M."/>
        </authorList>
    </citation>
    <scope>NUCLEOTIDE SEQUENCE [LARGE SCALE GENOMIC DNA]</scope>
    <source>
        <strain evidence="1 2">DSM 26736</strain>
    </source>
</reference>
<keyword evidence="2" id="KW-1185">Reference proteome</keyword>
<accession>A0A840YSJ8</accession>
<dbReference type="EMBL" id="JACIJF010000021">
    <property type="protein sequence ID" value="MBB5712642.1"/>
    <property type="molecule type" value="Genomic_DNA"/>
</dbReference>
<dbReference type="Proteomes" id="UP000527143">
    <property type="component" value="Unassembled WGS sequence"/>
</dbReference>
<proteinExistence type="predicted"/>
<evidence type="ECO:0000313" key="2">
    <source>
        <dbReference type="Proteomes" id="UP000527143"/>
    </source>
</evidence>
<organism evidence="1 2">
    <name type="scientific">Sphingomonas xinjiangensis</name>
    <dbReference type="NCBI Taxonomy" id="643568"/>
    <lineage>
        <taxon>Bacteria</taxon>
        <taxon>Pseudomonadati</taxon>
        <taxon>Pseudomonadota</taxon>
        <taxon>Alphaproteobacteria</taxon>
        <taxon>Sphingomonadales</taxon>
        <taxon>Sphingomonadaceae</taxon>
        <taxon>Sphingomonas</taxon>
    </lineage>
</organism>
<dbReference type="AlphaFoldDB" id="A0A840YSJ8"/>
<sequence>MNDKSTLERALELARQSSCRNLEEIRRTLKTEGYHGIEQHLAGSSIKKQLNAAIADRFRANEAAES</sequence>
<gene>
    <name evidence="1" type="ORF">FHT02_003902</name>
</gene>
<evidence type="ECO:0000313" key="1">
    <source>
        <dbReference type="EMBL" id="MBB5712642.1"/>
    </source>
</evidence>
<protein>
    <submittedName>
        <fullName evidence="1">Uncharacterized protein</fullName>
    </submittedName>
</protein>
<dbReference type="RefSeq" id="WP_184091347.1">
    <property type="nucleotide sequence ID" value="NZ_JACIJF010000021.1"/>
</dbReference>